<dbReference type="AlphaFoldDB" id="A0A9P8TIU9"/>
<proteinExistence type="predicted"/>
<protein>
    <submittedName>
        <fullName evidence="1">Uncharacterized protein</fullName>
    </submittedName>
</protein>
<gene>
    <name evidence="1" type="ORF">WICMUC_000350</name>
</gene>
<name>A0A9P8TIU9_9ASCO</name>
<evidence type="ECO:0000313" key="2">
    <source>
        <dbReference type="Proteomes" id="UP000769528"/>
    </source>
</evidence>
<accession>A0A9P8TIU9</accession>
<reference evidence="1" key="2">
    <citation type="submission" date="2021-01" db="EMBL/GenBank/DDBJ databases">
        <authorList>
            <person name="Schikora-Tamarit M.A."/>
        </authorList>
    </citation>
    <scope>NUCLEOTIDE SEQUENCE</scope>
    <source>
        <strain evidence="1">CBS6341</strain>
    </source>
</reference>
<organism evidence="1 2">
    <name type="scientific">Wickerhamomyces mucosus</name>
    <dbReference type="NCBI Taxonomy" id="1378264"/>
    <lineage>
        <taxon>Eukaryota</taxon>
        <taxon>Fungi</taxon>
        <taxon>Dikarya</taxon>
        <taxon>Ascomycota</taxon>
        <taxon>Saccharomycotina</taxon>
        <taxon>Saccharomycetes</taxon>
        <taxon>Phaffomycetales</taxon>
        <taxon>Wickerhamomycetaceae</taxon>
        <taxon>Wickerhamomyces</taxon>
    </lineage>
</organism>
<dbReference type="EMBL" id="JAEUBF010000117">
    <property type="protein sequence ID" value="KAH3680419.1"/>
    <property type="molecule type" value="Genomic_DNA"/>
</dbReference>
<dbReference type="Pfam" id="PF12855">
    <property type="entry name" value="Ecl1"/>
    <property type="match status" value="1"/>
</dbReference>
<comment type="caution">
    <text evidence="1">The sequence shown here is derived from an EMBL/GenBank/DDBJ whole genome shotgun (WGS) entry which is preliminary data.</text>
</comment>
<dbReference type="OrthoDB" id="2563506at2759"/>
<dbReference type="Proteomes" id="UP000769528">
    <property type="component" value="Unassembled WGS sequence"/>
</dbReference>
<keyword evidence="2" id="KW-1185">Reference proteome</keyword>
<sequence>MSAFNDYCIVCEKLCSLTSVYCSNECKLKDNDSHFDFDSNIPELISPVLQPRKDSIISTIDITRAQQNHSTVDQNKKSIVQEYLIKSPLLLTSSIKDQPIIGLSLDNYISLEETSQKILPQMISKSPLTNQIPNKGNTLDDEHAAQLAASSNNYKKWLNVAQ</sequence>
<evidence type="ECO:0000313" key="1">
    <source>
        <dbReference type="EMBL" id="KAH3680419.1"/>
    </source>
</evidence>
<reference evidence="1" key="1">
    <citation type="journal article" date="2021" name="Open Biol.">
        <title>Shared evolutionary footprints suggest mitochondrial oxidative damage underlies multiple complex I losses in fungi.</title>
        <authorList>
            <person name="Schikora-Tamarit M.A."/>
            <person name="Marcet-Houben M."/>
            <person name="Nosek J."/>
            <person name="Gabaldon T."/>
        </authorList>
    </citation>
    <scope>NUCLEOTIDE SEQUENCE</scope>
    <source>
        <strain evidence="1">CBS6341</strain>
    </source>
</reference>
<dbReference type="InterPro" id="IPR024368">
    <property type="entry name" value="Ecl1/2/3"/>
</dbReference>